<dbReference type="InterPro" id="IPR002931">
    <property type="entry name" value="Transglutaminase-like"/>
</dbReference>
<evidence type="ECO:0000259" key="2">
    <source>
        <dbReference type="SMART" id="SM00460"/>
    </source>
</evidence>
<sequence length="295" mass="32951">MSIRFSGFFRSSICLSVVGFIILAGLAGMINSSQRKNISEFTRYKTLRYSFSVTNDSGEVIDSAQIKIFAPVKQNSYQRTLSLGSNRDFELVAEESGNQALMFAIEKLPPFSTEIISITAEIALSENAQEFQAAGDYIAPERNIESDSPEIKSLAENLAGQKDFIADTVSWVYRNVDDVGYIAEDRGAYFAVTEKKGDCTEFSSAVVAISRAQEVPARLIGGFVLEESGRLRADDYHNWAELKRGDSWIIADAQNDILDSGYGSYIAFFNFDRNSRLKNSHRFMSYDSRLTVQML</sequence>
<dbReference type="Gene3D" id="3.10.620.30">
    <property type="match status" value="1"/>
</dbReference>
<accession>A0ABP9WQ65</accession>
<keyword evidence="4" id="KW-1185">Reference proteome</keyword>
<dbReference type="InterPro" id="IPR038765">
    <property type="entry name" value="Papain-like_cys_pep_sf"/>
</dbReference>
<reference evidence="3 4" key="1">
    <citation type="submission" date="2024-02" db="EMBL/GenBank/DDBJ databases">
        <title>Microbulbifer aestuariivivens NBRC 112533.</title>
        <authorList>
            <person name="Ichikawa N."/>
            <person name="Katano-Makiyama Y."/>
            <person name="Hidaka K."/>
        </authorList>
    </citation>
    <scope>NUCLEOTIDE SEQUENCE [LARGE SCALE GENOMIC DNA]</scope>
    <source>
        <strain evidence="3 4">NBRC 112533</strain>
    </source>
</reference>
<protein>
    <recommendedName>
        <fullName evidence="2">Transglutaminase-like domain-containing protein</fullName>
    </recommendedName>
</protein>
<dbReference type="EMBL" id="BAABRT010000014">
    <property type="protein sequence ID" value="GAA5525335.1"/>
    <property type="molecule type" value="Genomic_DNA"/>
</dbReference>
<keyword evidence="1" id="KW-0472">Membrane</keyword>
<dbReference type="Pfam" id="PF01841">
    <property type="entry name" value="Transglut_core"/>
    <property type="match status" value="1"/>
</dbReference>
<keyword evidence="1" id="KW-0812">Transmembrane</keyword>
<dbReference type="Proteomes" id="UP001408594">
    <property type="component" value="Unassembled WGS sequence"/>
</dbReference>
<dbReference type="SMART" id="SM00460">
    <property type="entry name" value="TGc"/>
    <property type="match status" value="1"/>
</dbReference>
<feature type="domain" description="Transglutaminase-like" evidence="2">
    <location>
        <begin position="191"/>
        <end position="255"/>
    </location>
</feature>
<dbReference type="PANTHER" id="PTHR33490:SF6">
    <property type="entry name" value="SLL1049 PROTEIN"/>
    <property type="match status" value="1"/>
</dbReference>
<feature type="transmembrane region" description="Helical" evidence="1">
    <location>
        <begin position="12"/>
        <end position="30"/>
    </location>
</feature>
<evidence type="ECO:0000256" key="1">
    <source>
        <dbReference type="SAM" id="Phobius"/>
    </source>
</evidence>
<organism evidence="3 4">
    <name type="scientific">Microbulbifer aestuariivivens</name>
    <dbReference type="NCBI Taxonomy" id="1908308"/>
    <lineage>
        <taxon>Bacteria</taxon>
        <taxon>Pseudomonadati</taxon>
        <taxon>Pseudomonadota</taxon>
        <taxon>Gammaproteobacteria</taxon>
        <taxon>Cellvibrionales</taxon>
        <taxon>Microbulbiferaceae</taxon>
        <taxon>Microbulbifer</taxon>
    </lineage>
</organism>
<comment type="caution">
    <text evidence="3">The sequence shown here is derived from an EMBL/GenBank/DDBJ whole genome shotgun (WGS) entry which is preliminary data.</text>
</comment>
<dbReference type="RefSeq" id="WP_345550953.1">
    <property type="nucleotide sequence ID" value="NZ_BAABRT010000014.1"/>
</dbReference>
<evidence type="ECO:0000313" key="4">
    <source>
        <dbReference type="Proteomes" id="UP001408594"/>
    </source>
</evidence>
<name>A0ABP9WQ65_9GAMM</name>
<gene>
    <name evidence="3" type="ORF">Maes01_01901</name>
</gene>
<evidence type="ECO:0000313" key="3">
    <source>
        <dbReference type="EMBL" id="GAA5525335.1"/>
    </source>
</evidence>
<dbReference type="SUPFAM" id="SSF54001">
    <property type="entry name" value="Cysteine proteinases"/>
    <property type="match status" value="1"/>
</dbReference>
<keyword evidence="1" id="KW-1133">Transmembrane helix</keyword>
<proteinExistence type="predicted"/>
<dbReference type="PANTHER" id="PTHR33490">
    <property type="entry name" value="BLR5614 PROTEIN-RELATED"/>
    <property type="match status" value="1"/>
</dbReference>